<evidence type="ECO:0000313" key="4">
    <source>
        <dbReference type="Proteomes" id="UP000295293"/>
    </source>
</evidence>
<sequence>MRGQTNKGILDNKLQRALRKRPTKAEAKLWQHLRLRQLDGCKFRRQHPYYNAVLDDVCLERKRVREVDGSQHADSPTDAERDRRLQQEGFTVLRFWNTEAMSNGEAVLNQIHSIATQSVPLARPRAKES</sequence>
<organism evidence="3 4">
    <name type="scientific">Tahibacter aquaticus</name>
    <dbReference type="NCBI Taxonomy" id="520092"/>
    <lineage>
        <taxon>Bacteria</taxon>
        <taxon>Pseudomonadati</taxon>
        <taxon>Pseudomonadota</taxon>
        <taxon>Gammaproteobacteria</taxon>
        <taxon>Lysobacterales</taxon>
        <taxon>Rhodanobacteraceae</taxon>
        <taxon>Tahibacter</taxon>
    </lineage>
</organism>
<dbReference type="SUPFAM" id="SSF52980">
    <property type="entry name" value="Restriction endonuclease-like"/>
    <property type="match status" value="1"/>
</dbReference>
<evidence type="ECO:0000259" key="2">
    <source>
        <dbReference type="Pfam" id="PF04480"/>
    </source>
</evidence>
<dbReference type="InterPro" id="IPR047216">
    <property type="entry name" value="Endonuclease_DUF559_bact"/>
</dbReference>
<protein>
    <submittedName>
        <fullName evidence="3">Very-short-patch-repair endonuclease</fullName>
    </submittedName>
</protein>
<dbReference type="Pfam" id="PF04480">
    <property type="entry name" value="DUF559"/>
    <property type="match status" value="1"/>
</dbReference>
<comment type="caution">
    <text evidence="3">The sequence shown here is derived from an EMBL/GenBank/DDBJ whole genome shotgun (WGS) entry which is preliminary data.</text>
</comment>
<dbReference type="AlphaFoldDB" id="A0A4R6YY76"/>
<dbReference type="GO" id="GO:0004519">
    <property type="term" value="F:endonuclease activity"/>
    <property type="evidence" value="ECO:0007669"/>
    <property type="project" value="UniProtKB-KW"/>
</dbReference>
<dbReference type="PANTHER" id="PTHR38590">
    <property type="entry name" value="BLL0828 PROTEIN"/>
    <property type="match status" value="1"/>
</dbReference>
<proteinExistence type="predicted"/>
<dbReference type="OrthoDB" id="9798754at2"/>
<dbReference type="Proteomes" id="UP000295293">
    <property type="component" value="Unassembled WGS sequence"/>
</dbReference>
<keyword evidence="3" id="KW-0540">Nuclease</keyword>
<feature type="region of interest" description="Disordered" evidence="1">
    <location>
        <begin position="65"/>
        <end position="84"/>
    </location>
</feature>
<evidence type="ECO:0000313" key="3">
    <source>
        <dbReference type="EMBL" id="TDR43961.1"/>
    </source>
</evidence>
<evidence type="ECO:0000256" key="1">
    <source>
        <dbReference type="SAM" id="MobiDB-lite"/>
    </source>
</evidence>
<dbReference type="PANTHER" id="PTHR38590:SF1">
    <property type="entry name" value="BLL0828 PROTEIN"/>
    <property type="match status" value="1"/>
</dbReference>
<dbReference type="RefSeq" id="WP_133818707.1">
    <property type="nucleotide sequence ID" value="NZ_SNZH01000006.1"/>
</dbReference>
<dbReference type="InterPro" id="IPR007569">
    <property type="entry name" value="DUF559"/>
</dbReference>
<name>A0A4R6YY76_9GAMM</name>
<keyword evidence="3" id="KW-0378">Hydrolase</keyword>
<dbReference type="InterPro" id="IPR011335">
    <property type="entry name" value="Restrct_endonuc-II-like"/>
</dbReference>
<feature type="domain" description="DUF559" evidence="2">
    <location>
        <begin position="14"/>
        <end position="113"/>
    </location>
</feature>
<dbReference type="CDD" id="cd01038">
    <property type="entry name" value="Endonuclease_DUF559"/>
    <property type="match status" value="1"/>
</dbReference>
<dbReference type="Gene3D" id="3.40.960.10">
    <property type="entry name" value="VSR Endonuclease"/>
    <property type="match status" value="1"/>
</dbReference>
<gene>
    <name evidence="3" type="ORF">DFR29_106103</name>
</gene>
<reference evidence="3 4" key="1">
    <citation type="submission" date="2019-03" db="EMBL/GenBank/DDBJ databases">
        <title>Genomic Encyclopedia of Type Strains, Phase IV (KMG-IV): sequencing the most valuable type-strain genomes for metagenomic binning, comparative biology and taxonomic classification.</title>
        <authorList>
            <person name="Goeker M."/>
        </authorList>
    </citation>
    <scope>NUCLEOTIDE SEQUENCE [LARGE SCALE GENOMIC DNA]</scope>
    <source>
        <strain evidence="3 4">DSM 21667</strain>
    </source>
</reference>
<accession>A0A4R6YY76</accession>
<keyword evidence="3" id="KW-0255">Endonuclease</keyword>
<keyword evidence="4" id="KW-1185">Reference proteome</keyword>
<dbReference type="EMBL" id="SNZH01000006">
    <property type="protein sequence ID" value="TDR43961.1"/>
    <property type="molecule type" value="Genomic_DNA"/>
</dbReference>